<proteinExistence type="predicted"/>
<protein>
    <recommendedName>
        <fullName evidence="2">Transposase (putative) gypsy type domain-containing protein</fullName>
    </recommendedName>
</protein>
<dbReference type="Proteomes" id="UP000280104">
    <property type="component" value="Chromosome II"/>
</dbReference>
<reference evidence="3 4" key="1">
    <citation type="submission" date="2018-05" db="EMBL/GenBank/DDBJ databases">
        <authorList>
            <person name="Thind KAUR A."/>
        </authorList>
    </citation>
    <scope>NUCLEOTIDE SEQUENCE [LARGE SCALE GENOMIC DNA]</scope>
</reference>
<sequence>MQYGGDWDGSNVHMDRKEFLRKTRRLPGADQVRVRLAPAKEITPEPEEGERVVFRSHFLLGISLPASAFFRSFLDFYQLQPHNLTPNTVVLLSAFVTLCEGFLGVLPTLELWGEFFQSKLGTRMQGVSAQSGAFIAMRRPAADNPFPVITLIQSVKLCQKSYFYVKNVAPQGDYVNLPAFVAGPPAGRRPQWSCRAVTLSQAGAAAVARLRVMIQSEGLTGSNLLAAFIARRVLPLQSRPHLICQMSGQLDPSQMCTKDMPHDEVAHMVNYLRTASSPQSGGLARSHIPVHILRPRALSFDLQPGRRRSADSSPTGRSTT</sequence>
<dbReference type="PANTHER" id="PTHR33026:SF7">
    <property type="entry name" value="OS03G0100275 PROTEIN"/>
    <property type="match status" value="1"/>
</dbReference>
<feature type="region of interest" description="Disordered" evidence="1">
    <location>
        <begin position="301"/>
        <end position="320"/>
    </location>
</feature>
<gene>
    <name evidence="3" type="ORF">CAMPLR22A2D_LOCUS1376</name>
</gene>
<dbReference type="PANTHER" id="PTHR33026">
    <property type="entry name" value="OS06G0360600 PROTEIN"/>
    <property type="match status" value="1"/>
</dbReference>
<dbReference type="InterPro" id="IPR007321">
    <property type="entry name" value="Transposase_28"/>
</dbReference>
<evidence type="ECO:0000256" key="1">
    <source>
        <dbReference type="SAM" id="MobiDB-lite"/>
    </source>
</evidence>
<evidence type="ECO:0000313" key="3">
    <source>
        <dbReference type="EMBL" id="SPT16776.1"/>
    </source>
</evidence>
<dbReference type="AlphaFoldDB" id="A0A7H4LDT8"/>
<dbReference type="EMBL" id="LS480641">
    <property type="protein sequence ID" value="SPT16776.1"/>
    <property type="molecule type" value="Genomic_DNA"/>
</dbReference>
<name>A0A7H4LDT8_WHEAT</name>
<evidence type="ECO:0000259" key="2">
    <source>
        <dbReference type="Pfam" id="PF04195"/>
    </source>
</evidence>
<accession>A0A7H4LDT8</accession>
<dbReference type="Pfam" id="PF04195">
    <property type="entry name" value="Transposase_28"/>
    <property type="match status" value="1"/>
</dbReference>
<feature type="compositionally biased region" description="Polar residues" evidence="1">
    <location>
        <begin position="311"/>
        <end position="320"/>
    </location>
</feature>
<evidence type="ECO:0000313" key="4">
    <source>
        <dbReference type="Proteomes" id="UP000280104"/>
    </source>
</evidence>
<feature type="domain" description="Transposase (putative) gypsy type" evidence="2">
    <location>
        <begin position="52"/>
        <end position="117"/>
    </location>
</feature>
<organism evidence="3 4">
    <name type="scientific">Triticum aestivum</name>
    <name type="common">Wheat</name>
    <dbReference type="NCBI Taxonomy" id="4565"/>
    <lineage>
        <taxon>Eukaryota</taxon>
        <taxon>Viridiplantae</taxon>
        <taxon>Streptophyta</taxon>
        <taxon>Embryophyta</taxon>
        <taxon>Tracheophyta</taxon>
        <taxon>Spermatophyta</taxon>
        <taxon>Magnoliopsida</taxon>
        <taxon>Liliopsida</taxon>
        <taxon>Poales</taxon>
        <taxon>Poaceae</taxon>
        <taxon>BOP clade</taxon>
        <taxon>Pooideae</taxon>
        <taxon>Triticodae</taxon>
        <taxon>Triticeae</taxon>
        <taxon>Triticinae</taxon>
        <taxon>Triticum</taxon>
    </lineage>
</organism>